<dbReference type="InterPro" id="IPR002549">
    <property type="entry name" value="AI-2E-like"/>
</dbReference>
<proteinExistence type="inferred from homology"/>
<dbReference type="Pfam" id="PF01594">
    <property type="entry name" value="AI-2E_transport"/>
    <property type="match status" value="1"/>
</dbReference>
<sequence length="385" mass="42377">MEQNPLSQTSVFTVAARLISIVLIILIMYCLQGVLVPLLFSMLIAITLYPLARRMEMWKFPRLLSSIIAVIIGIIVIAGLIYLIVNQALNIGKNGDDMADKLQGILTVILNWANTKLGVTDVMISQKFHEFTDNALSNATTYLQTAFSSIGGILSSVVLVPLFVFFMLYYRDFFREFFLISFKSTGKERVHTILNNIYSVVQNYLVGLITVMGIVAILNTIGLLVMGIGYAWFFGILAALLMLIPYIGIAIGSILPALFAIATKDNAWYSIGVIVWFQVVQFLEANLITPNIVGSKVSINPLMSIVGLLLGGMLFGLAGLILALPLIAITKVILDSIPSLSHFGFLIGEPDKIHLKPQASFINIKRKQTKAPKIEKKQGNIPPKE</sequence>
<dbReference type="OrthoDB" id="9793390at2"/>
<keyword evidence="7 8" id="KW-0472">Membrane</keyword>
<evidence type="ECO:0000313" key="9">
    <source>
        <dbReference type="EMBL" id="TCK80687.1"/>
    </source>
</evidence>
<keyword evidence="3" id="KW-0813">Transport</keyword>
<evidence type="ECO:0000256" key="3">
    <source>
        <dbReference type="ARBA" id="ARBA00022448"/>
    </source>
</evidence>
<comment type="caution">
    <text evidence="9">The sequence shown here is derived from an EMBL/GenBank/DDBJ whole genome shotgun (WGS) entry which is preliminary data.</text>
</comment>
<evidence type="ECO:0000256" key="4">
    <source>
        <dbReference type="ARBA" id="ARBA00022475"/>
    </source>
</evidence>
<feature type="transmembrane region" description="Helical" evidence="8">
    <location>
        <begin position="266"/>
        <end position="283"/>
    </location>
</feature>
<evidence type="ECO:0000256" key="5">
    <source>
        <dbReference type="ARBA" id="ARBA00022692"/>
    </source>
</evidence>
<keyword evidence="5 8" id="KW-0812">Transmembrane</keyword>
<evidence type="ECO:0000256" key="7">
    <source>
        <dbReference type="ARBA" id="ARBA00023136"/>
    </source>
</evidence>
<organism evidence="9 10">
    <name type="scientific">Albibacterium bauzanense</name>
    <dbReference type="NCBI Taxonomy" id="653929"/>
    <lineage>
        <taxon>Bacteria</taxon>
        <taxon>Pseudomonadati</taxon>
        <taxon>Bacteroidota</taxon>
        <taxon>Sphingobacteriia</taxon>
        <taxon>Sphingobacteriales</taxon>
        <taxon>Sphingobacteriaceae</taxon>
        <taxon>Albibacterium</taxon>
    </lineage>
</organism>
<comment type="subcellular location">
    <subcellularLocation>
        <location evidence="1">Cell membrane</location>
        <topology evidence="1">Multi-pass membrane protein</topology>
    </subcellularLocation>
</comment>
<evidence type="ECO:0000256" key="8">
    <source>
        <dbReference type="SAM" id="Phobius"/>
    </source>
</evidence>
<dbReference type="GO" id="GO:0005886">
    <property type="term" value="C:plasma membrane"/>
    <property type="evidence" value="ECO:0007669"/>
    <property type="project" value="UniProtKB-SubCell"/>
</dbReference>
<feature type="transmembrane region" description="Helical" evidence="8">
    <location>
        <begin position="232"/>
        <end position="259"/>
    </location>
</feature>
<dbReference type="PANTHER" id="PTHR21716:SF53">
    <property type="entry name" value="PERMEASE PERM-RELATED"/>
    <property type="match status" value="1"/>
</dbReference>
<feature type="transmembrane region" description="Helical" evidence="8">
    <location>
        <begin position="204"/>
        <end position="226"/>
    </location>
</feature>
<feature type="transmembrane region" description="Helical" evidence="8">
    <location>
        <begin position="146"/>
        <end position="170"/>
    </location>
</feature>
<accession>A0A4R1LQF1</accession>
<gene>
    <name evidence="9" type="ORF">C8N28_2433</name>
</gene>
<feature type="transmembrane region" description="Helical" evidence="8">
    <location>
        <begin position="303"/>
        <end position="329"/>
    </location>
</feature>
<protein>
    <submittedName>
        <fullName evidence="9">Putative PurR-regulated permease PerM</fullName>
    </submittedName>
</protein>
<name>A0A4R1LQF1_9SPHI</name>
<keyword evidence="6 8" id="KW-1133">Transmembrane helix</keyword>
<dbReference type="AlphaFoldDB" id="A0A4R1LQF1"/>
<evidence type="ECO:0000256" key="6">
    <source>
        <dbReference type="ARBA" id="ARBA00022989"/>
    </source>
</evidence>
<dbReference type="Proteomes" id="UP000294616">
    <property type="component" value="Unassembled WGS sequence"/>
</dbReference>
<evidence type="ECO:0000256" key="1">
    <source>
        <dbReference type="ARBA" id="ARBA00004651"/>
    </source>
</evidence>
<keyword evidence="4" id="KW-1003">Cell membrane</keyword>
<evidence type="ECO:0000256" key="2">
    <source>
        <dbReference type="ARBA" id="ARBA00009773"/>
    </source>
</evidence>
<dbReference type="GO" id="GO:0055085">
    <property type="term" value="P:transmembrane transport"/>
    <property type="evidence" value="ECO:0007669"/>
    <property type="project" value="TreeGrafter"/>
</dbReference>
<comment type="similarity">
    <text evidence="2">Belongs to the autoinducer-2 exporter (AI-2E) (TC 2.A.86) family.</text>
</comment>
<keyword evidence="10" id="KW-1185">Reference proteome</keyword>
<feature type="transmembrane region" description="Helical" evidence="8">
    <location>
        <begin position="64"/>
        <end position="85"/>
    </location>
</feature>
<evidence type="ECO:0000313" key="10">
    <source>
        <dbReference type="Proteomes" id="UP000294616"/>
    </source>
</evidence>
<dbReference type="PANTHER" id="PTHR21716">
    <property type="entry name" value="TRANSMEMBRANE PROTEIN"/>
    <property type="match status" value="1"/>
</dbReference>
<reference evidence="9 10" key="1">
    <citation type="submission" date="2019-03" db="EMBL/GenBank/DDBJ databases">
        <title>Genomic Encyclopedia of Archaeal and Bacterial Type Strains, Phase II (KMG-II): from individual species to whole genera.</title>
        <authorList>
            <person name="Goeker M."/>
        </authorList>
    </citation>
    <scope>NUCLEOTIDE SEQUENCE [LARGE SCALE GENOMIC DNA]</scope>
    <source>
        <strain evidence="9 10">DSM 22554</strain>
    </source>
</reference>
<dbReference type="EMBL" id="SMGO01000003">
    <property type="protein sequence ID" value="TCK80687.1"/>
    <property type="molecule type" value="Genomic_DNA"/>
</dbReference>
<dbReference type="RefSeq" id="WP_132225249.1">
    <property type="nucleotide sequence ID" value="NZ_SMGO01000003.1"/>
</dbReference>